<dbReference type="PANTHER" id="PTHR43081:SF1">
    <property type="entry name" value="ADENYLATE CYCLASE, TERMINAL-DIFFERENTIATION SPECIFIC"/>
    <property type="match status" value="1"/>
</dbReference>
<proteinExistence type="inferred from homology"/>
<evidence type="ECO:0000259" key="2">
    <source>
        <dbReference type="PROSITE" id="PS50125"/>
    </source>
</evidence>
<feature type="domain" description="Guanylate cyclase" evidence="2">
    <location>
        <begin position="113"/>
        <end position="228"/>
    </location>
</feature>
<dbReference type="EMBL" id="BMKQ01000001">
    <property type="protein sequence ID" value="GGF41365.1"/>
    <property type="molecule type" value="Genomic_DNA"/>
</dbReference>
<reference evidence="3" key="1">
    <citation type="journal article" date="2014" name="Int. J. Syst. Evol. Microbiol.">
        <title>Complete genome sequence of Corynebacterium casei LMG S-19264T (=DSM 44701T), isolated from a smear-ripened cheese.</title>
        <authorList>
            <consortium name="US DOE Joint Genome Institute (JGI-PGF)"/>
            <person name="Walter F."/>
            <person name="Albersmeier A."/>
            <person name="Kalinowski J."/>
            <person name="Ruckert C."/>
        </authorList>
    </citation>
    <scope>NUCLEOTIDE SEQUENCE</scope>
    <source>
        <strain evidence="3">CGMCC 1.16067</strain>
    </source>
</reference>
<organism evidence="3 4">
    <name type="scientific">Marmoricola endophyticus</name>
    <dbReference type="NCBI Taxonomy" id="2040280"/>
    <lineage>
        <taxon>Bacteria</taxon>
        <taxon>Bacillati</taxon>
        <taxon>Actinomycetota</taxon>
        <taxon>Actinomycetes</taxon>
        <taxon>Propionibacteriales</taxon>
        <taxon>Nocardioidaceae</taxon>
        <taxon>Marmoricola</taxon>
    </lineage>
</organism>
<keyword evidence="4" id="KW-1185">Reference proteome</keyword>
<evidence type="ECO:0000313" key="3">
    <source>
        <dbReference type="EMBL" id="GGF41365.1"/>
    </source>
</evidence>
<dbReference type="RefSeq" id="WP_188779124.1">
    <property type="nucleotide sequence ID" value="NZ_BMKQ01000001.1"/>
</dbReference>
<dbReference type="InterPro" id="IPR029787">
    <property type="entry name" value="Nucleotide_cyclase"/>
</dbReference>
<comment type="similarity">
    <text evidence="1">Belongs to the adenylyl cyclase class-3 family.</text>
</comment>
<dbReference type="SUPFAM" id="SSF55073">
    <property type="entry name" value="Nucleotide cyclase"/>
    <property type="match status" value="1"/>
</dbReference>
<dbReference type="GO" id="GO:0009190">
    <property type="term" value="P:cyclic nucleotide biosynthetic process"/>
    <property type="evidence" value="ECO:0007669"/>
    <property type="project" value="InterPro"/>
</dbReference>
<dbReference type="AlphaFoldDB" id="A0A917F2A2"/>
<protein>
    <recommendedName>
        <fullName evidence="2">Guanylate cyclase domain-containing protein</fullName>
    </recommendedName>
</protein>
<gene>
    <name evidence="3" type="ORF">GCM10011519_13920</name>
</gene>
<dbReference type="GO" id="GO:0004016">
    <property type="term" value="F:adenylate cyclase activity"/>
    <property type="evidence" value="ECO:0007669"/>
    <property type="project" value="UniProtKB-ARBA"/>
</dbReference>
<dbReference type="InterPro" id="IPR050697">
    <property type="entry name" value="Adenylyl/Guanylyl_Cyclase_3/4"/>
</dbReference>
<reference evidence="3" key="2">
    <citation type="submission" date="2020-09" db="EMBL/GenBank/DDBJ databases">
        <authorList>
            <person name="Sun Q."/>
            <person name="Zhou Y."/>
        </authorList>
    </citation>
    <scope>NUCLEOTIDE SEQUENCE</scope>
    <source>
        <strain evidence="3">CGMCC 1.16067</strain>
    </source>
</reference>
<evidence type="ECO:0000256" key="1">
    <source>
        <dbReference type="ARBA" id="ARBA00005381"/>
    </source>
</evidence>
<dbReference type="Proteomes" id="UP000649179">
    <property type="component" value="Unassembled WGS sequence"/>
</dbReference>
<dbReference type="PROSITE" id="PS50125">
    <property type="entry name" value="GUANYLATE_CYCLASE_2"/>
    <property type="match status" value="1"/>
</dbReference>
<dbReference type="GO" id="GO:0035556">
    <property type="term" value="P:intracellular signal transduction"/>
    <property type="evidence" value="ECO:0007669"/>
    <property type="project" value="InterPro"/>
</dbReference>
<comment type="caution">
    <text evidence="3">The sequence shown here is derived from an EMBL/GenBank/DDBJ whole genome shotgun (WGS) entry which is preliminary data.</text>
</comment>
<evidence type="ECO:0000313" key="4">
    <source>
        <dbReference type="Proteomes" id="UP000649179"/>
    </source>
</evidence>
<dbReference type="Pfam" id="PF00211">
    <property type="entry name" value="Guanylate_cyc"/>
    <property type="match status" value="1"/>
</dbReference>
<sequence>MVVAVVVLGVLLALSLGALIAAGVRLRVVSRHSERLRARVEALESGDEPPRTRSERAVDAVRSVIGGASQVPGIVRTRGMGGLLMTSIDQLSTWAMDDRGEIDRLAADDGTVSILFSDIEGSTTLNTELGDEAFVTQLIAHDTMVRAHVERYRGHIVKSQGDGFMIVFTKATRAVRAGLAIQRSFSETWSRALRRTPVSVRIGIHTGTVVARAGDYFGRNVAMAARVGAAAEGGQMLVTSSVADELGGDERFRLTPGQRVELKGLPGKHQLYVVTRGGRRLPDEEQA</sequence>
<dbReference type="InterPro" id="IPR001054">
    <property type="entry name" value="A/G_cyclase"/>
</dbReference>
<dbReference type="SMART" id="SM00044">
    <property type="entry name" value="CYCc"/>
    <property type="match status" value="1"/>
</dbReference>
<dbReference type="CDD" id="cd07302">
    <property type="entry name" value="CHD"/>
    <property type="match status" value="1"/>
</dbReference>
<dbReference type="Gene3D" id="3.30.70.1230">
    <property type="entry name" value="Nucleotide cyclase"/>
    <property type="match status" value="1"/>
</dbReference>
<dbReference type="PANTHER" id="PTHR43081">
    <property type="entry name" value="ADENYLATE CYCLASE, TERMINAL-DIFFERENTIATION SPECIFIC-RELATED"/>
    <property type="match status" value="1"/>
</dbReference>
<name>A0A917F2A2_9ACTN</name>
<accession>A0A917F2A2</accession>